<organism evidence="1 2">
    <name type="scientific">Eumeta variegata</name>
    <name type="common">Bagworm moth</name>
    <name type="synonym">Eumeta japonica</name>
    <dbReference type="NCBI Taxonomy" id="151549"/>
    <lineage>
        <taxon>Eukaryota</taxon>
        <taxon>Metazoa</taxon>
        <taxon>Ecdysozoa</taxon>
        <taxon>Arthropoda</taxon>
        <taxon>Hexapoda</taxon>
        <taxon>Insecta</taxon>
        <taxon>Pterygota</taxon>
        <taxon>Neoptera</taxon>
        <taxon>Endopterygota</taxon>
        <taxon>Lepidoptera</taxon>
        <taxon>Glossata</taxon>
        <taxon>Ditrysia</taxon>
        <taxon>Tineoidea</taxon>
        <taxon>Psychidae</taxon>
        <taxon>Oiketicinae</taxon>
        <taxon>Eumeta</taxon>
    </lineage>
</organism>
<evidence type="ECO:0000313" key="1">
    <source>
        <dbReference type="EMBL" id="GBP09806.1"/>
    </source>
</evidence>
<protein>
    <submittedName>
        <fullName evidence="1">Uncharacterized protein</fullName>
    </submittedName>
</protein>
<evidence type="ECO:0000313" key="2">
    <source>
        <dbReference type="Proteomes" id="UP000299102"/>
    </source>
</evidence>
<gene>
    <name evidence="1" type="ORF">EVAR_81078_1</name>
</gene>
<dbReference type="Proteomes" id="UP000299102">
    <property type="component" value="Unassembled WGS sequence"/>
</dbReference>
<proteinExistence type="predicted"/>
<dbReference type="OrthoDB" id="414730at2759"/>
<accession>A0A4C1T6J2</accession>
<keyword evidence="2" id="KW-1185">Reference proteome</keyword>
<dbReference type="AlphaFoldDB" id="A0A4C1T6J2"/>
<sequence>MNAFTHFCIGGITIVCCIYGVHMSSASPSFRQHIILCVIGGMKNKELKVDLFMDSANVDILCIAEHWLRNGQPLFGFVWW</sequence>
<dbReference type="EMBL" id="BGZK01000037">
    <property type="protein sequence ID" value="GBP09806.1"/>
    <property type="molecule type" value="Genomic_DNA"/>
</dbReference>
<reference evidence="1 2" key="1">
    <citation type="journal article" date="2019" name="Commun. Biol.">
        <title>The bagworm genome reveals a unique fibroin gene that provides high tensile strength.</title>
        <authorList>
            <person name="Kono N."/>
            <person name="Nakamura H."/>
            <person name="Ohtoshi R."/>
            <person name="Tomita M."/>
            <person name="Numata K."/>
            <person name="Arakawa K."/>
        </authorList>
    </citation>
    <scope>NUCLEOTIDE SEQUENCE [LARGE SCALE GENOMIC DNA]</scope>
</reference>
<comment type="caution">
    <text evidence="1">The sequence shown here is derived from an EMBL/GenBank/DDBJ whole genome shotgun (WGS) entry which is preliminary data.</text>
</comment>
<name>A0A4C1T6J2_EUMVA</name>